<feature type="domain" description="NmrA-like" evidence="4">
    <location>
        <begin position="7"/>
        <end position="297"/>
    </location>
</feature>
<dbReference type="InterPro" id="IPR051609">
    <property type="entry name" value="NmrA/Isoflavone_reductase-like"/>
</dbReference>
<keyword evidence="3" id="KW-0560">Oxidoreductase</keyword>
<comment type="caution">
    <text evidence="5">The sequence shown here is derived from an EMBL/GenBank/DDBJ whole genome shotgun (WGS) entry which is preliminary data.</text>
</comment>
<dbReference type="PANTHER" id="PTHR47706:SF4">
    <property type="entry name" value="NMRA-LIKE DOMAIN-CONTAINING PROTEIN"/>
    <property type="match status" value="1"/>
</dbReference>
<dbReference type="OrthoDB" id="5283654at2759"/>
<evidence type="ECO:0000259" key="4">
    <source>
        <dbReference type="Pfam" id="PF05368"/>
    </source>
</evidence>
<proteinExistence type="inferred from homology"/>
<accession>A0A9P5PSD5</accession>
<evidence type="ECO:0000256" key="3">
    <source>
        <dbReference type="ARBA" id="ARBA00023002"/>
    </source>
</evidence>
<organism evidence="5 6">
    <name type="scientific">Rhodocollybia butyracea</name>
    <dbReference type="NCBI Taxonomy" id="206335"/>
    <lineage>
        <taxon>Eukaryota</taxon>
        <taxon>Fungi</taxon>
        <taxon>Dikarya</taxon>
        <taxon>Basidiomycota</taxon>
        <taxon>Agaricomycotina</taxon>
        <taxon>Agaricomycetes</taxon>
        <taxon>Agaricomycetidae</taxon>
        <taxon>Agaricales</taxon>
        <taxon>Marasmiineae</taxon>
        <taxon>Omphalotaceae</taxon>
        <taxon>Rhodocollybia</taxon>
    </lineage>
</organism>
<dbReference type="InterPro" id="IPR008030">
    <property type="entry name" value="NmrA-like"/>
</dbReference>
<evidence type="ECO:0000256" key="2">
    <source>
        <dbReference type="ARBA" id="ARBA00022857"/>
    </source>
</evidence>
<dbReference type="Pfam" id="PF05368">
    <property type="entry name" value="NmrA"/>
    <property type="match status" value="1"/>
</dbReference>
<keyword evidence="6" id="KW-1185">Reference proteome</keyword>
<name>A0A9P5PSD5_9AGAR</name>
<dbReference type="GO" id="GO:0016491">
    <property type="term" value="F:oxidoreductase activity"/>
    <property type="evidence" value="ECO:0007669"/>
    <property type="project" value="UniProtKB-KW"/>
</dbReference>
<evidence type="ECO:0000313" key="6">
    <source>
        <dbReference type="Proteomes" id="UP000772434"/>
    </source>
</evidence>
<dbReference type="Proteomes" id="UP000772434">
    <property type="component" value="Unassembled WGS sequence"/>
</dbReference>
<dbReference type="EMBL" id="JADNRY010000032">
    <property type="protein sequence ID" value="KAF9071406.1"/>
    <property type="molecule type" value="Genomic_DNA"/>
</dbReference>
<dbReference type="Gene3D" id="3.40.50.720">
    <property type="entry name" value="NAD(P)-binding Rossmann-like Domain"/>
    <property type="match status" value="1"/>
</dbReference>
<keyword evidence="2" id="KW-0521">NADP</keyword>
<reference evidence="5" key="1">
    <citation type="submission" date="2020-11" db="EMBL/GenBank/DDBJ databases">
        <authorList>
            <consortium name="DOE Joint Genome Institute"/>
            <person name="Ahrendt S."/>
            <person name="Riley R."/>
            <person name="Andreopoulos W."/>
            <person name="Labutti K."/>
            <person name="Pangilinan J."/>
            <person name="Ruiz-Duenas F.J."/>
            <person name="Barrasa J.M."/>
            <person name="Sanchez-Garcia M."/>
            <person name="Camarero S."/>
            <person name="Miyauchi S."/>
            <person name="Serrano A."/>
            <person name="Linde D."/>
            <person name="Babiker R."/>
            <person name="Drula E."/>
            <person name="Ayuso-Fernandez I."/>
            <person name="Pacheco R."/>
            <person name="Padilla G."/>
            <person name="Ferreira P."/>
            <person name="Barriuso J."/>
            <person name="Kellner H."/>
            <person name="Castanera R."/>
            <person name="Alfaro M."/>
            <person name="Ramirez L."/>
            <person name="Pisabarro A.G."/>
            <person name="Kuo A."/>
            <person name="Tritt A."/>
            <person name="Lipzen A."/>
            <person name="He G."/>
            <person name="Yan M."/>
            <person name="Ng V."/>
            <person name="Cullen D."/>
            <person name="Martin F."/>
            <person name="Rosso M.-N."/>
            <person name="Henrissat B."/>
            <person name="Hibbett D."/>
            <person name="Martinez A.T."/>
            <person name="Grigoriev I.V."/>
        </authorList>
    </citation>
    <scope>NUCLEOTIDE SEQUENCE</scope>
    <source>
        <strain evidence="5">AH 40177</strain>
    </source>
</reference>
<protein>
    <submittedName>
        <fullName evidence="5">NmrA-like family-domain-containing protein</fullName>
    </submittedName>
</protein>
<comment type="similarity">
    <text evidence="1">Belongs to the NmrA-type oxidoreductase family. Isoflavone reductase subfamily.</text>
</comment>
<evidence type="ECO:0000256" key="1">
    <source>
        <dbReference type="ARBA" id="ARBA00005725"/>
    </source>
</evidence>
<sequence>MSTTSAKSIAIIGAGTIGTHILRAFLALPNHPKIVVLTRFNSKTKTLSDDLTLASVPVLPIDYTDASALTTLFKGHAVDVVICTLPFPTGQKTQFTLADAAKAAGSVKIFVPSEWSSPTEGAWKKGEKNLWGLKDEFAEYLKSIELPSTRFYTGLFFSALPWIGALDVSEDFHIIGKGDKALSITSETDIGGFVAHVLTNYPLTSPKLFNNSLRIEGQSVTLTDIAVIYGKRITYVPEDRQIPARSAEEAYVKTVLQTAAEDGQLSNGWDRKSWTYSPGLAASANKLWPGHVWRTLESTVEKK</sequence>
<dbReference type="AlphaFoldDB" id="A0A9P5PSD5"/>
<dbReference type="InterPro" id="IPR036291">
    <property type="entry name" value="NAD(P)-bd_dom_sf"/>
</dbReference>
<gene>
    <name evidence="5" type="ORF">BDP27DRAFT_1418980</name>
</gene>
<evidence type="ECO:0000313" key="5">
    <source>
        <dbReference type="EMBL" id="KAF9071406.1"/>
    </source>
</evidence>
<dbReference type="Gene3D" id="3.90.25.10">
    <property type="entry name" value="UDP-galactose 4-epimerase, domain 1"/>
    <property type="match status" value="1"/>
</dbReference>
<dbReference type="SUPFAM" id="SSF51735">
    <property type="entry name" value="NAD(P)-binding Rossmann-fold domains"/>
    <property type="match status" value="1"/>
</dbReference>
<dbReference type="PANTHER" id="PTHR47706">
    <property type="entry name" value="NMRA-LIKE FAMILY PROTEIN"/>
    <property type="match status" value="1"/>
</dbReference>